<dbReference type="Proteomes" id="UP000823775">
    <property type="component" value="Unassembled WGS sequence"/>
</dbReference>
<keyword evidence="2" id="KW-1185">Reference proteome</keyword>
<sequence length="63" mass="7166">MENTYLAFGGLKRALGTDRVDLEVKKIPKETFKATLKTLKSPNDGPKDATWFSQWTMDLSIDF</sequence>
<accession>A0ABS8UJ06</accession>
<name>A0ABS8UJ06_DATST</name>
<proteinExistence type="predicted"/>
<evidence type="ECO:0000313" key="2">
    <source>
        <dbReference type="Proteomes" id="UP000823775"/>
    </source>
</evidence>
<reference evidence="1 2" key="1">
    <citation type="journal article" date="2021" name="BMC Genomics">
        <title>Datura genome reveals duplications of psychoactive alkaloid biosynthetic genes and high mutation rate following tissue culture.</title>
        <authorList>
            <person name="Rajewski A."/>
            <person name="Carter-House D."/>
            <person name="Stajich J."/>
            <person name="Litt A."/>
        </authorList>
    </citation>
    <scope>NUCLEOTIDE SEQUENCE [LARGE SCALE GENOMIC DNA]</scope>
    <source>
        <strain evidence="1">AR-01</strain>
    </source>
</reference>
<comment type="caution">
    <text evidence="1">The sequence shown here is derived from an EMBL/GenBank/DDBJ whole genome shotgun (WGS) entry which is preliminary data.</text>
</comment>
<protein>
    <submittedName>
        <fullName evidence="1">Uncharacterized protein</fullName>
    </submittedName>
</protein>
<feature type="non-terminal residue" evidence="1">
    <location>
        <position position="63"/>
    </location>
</feature>
<gene>
    <name evidence="1" type="ORF">HAX54_016467</name>
</gene>
<organism evidence="1 2">
    <name type="scientific">Datura stramonium</name>
    <name type="common">Jimsonweed</name>
    <name type="synonym">Common thornapple</name>
    <dbReference type="NCBI Taxonomy" id="4076"/>
    <lineage>
        <taxon>Eukaryota</taxon>
        <taxon>Viridiplantae</taxon>
        <taxon>Streptophyta</taxon>
        <taxon>Embryophyta</taxon>
        <taxon>Tracheophyta</taxon>
        <taxon>Spermatophyta</taxon>
        <taxon>Magnoliopsida</taxon>
        <taxon>eudicotyledons</taxon>
        <taxon>Gunneridae</taxon>
        <taxon>Pentapetalae</taxon>
        <taxon>asterids</taxon>
        <taxon>lamiids</taxon>
        <taxon>Solanales</taxon>
        <taxon>Solanaceae</taxon>
        <taxon>Solanoideae</taxon>
        <taxon>Datureae</taxon>
        <taxon>Datura</taxon>
    </lineage>
</organism>
<dbReference type="EMBL" id="JACEIK010002067">
    <property type="protein sequence ID" value="MCD9558841.1"/>
    <property type="molecule type" value="Genomic_DNA"/>
</dbReference>
<evidence type="ECO:0000313" key="1">
    <source>
        <dbReference type="EMBL" id="MCD9558841.1"/>
    </source>
</evidence>